<accession>A0A8K0EBG7</accession>
<organism evidence="1 2">
    <name type="scientific">Branchiostoma lanceolatum</name>
    <name type="common">Common lancelet</name>
    <name type="synonym">Amphioxus lanceolatum</name>
    <dbReference type="NCBI Taxonomy" id="7740"/>
    <lineage>
        <taxon>Eukaryota</taxon>
        <taxon>Metazoa</taxon>
        <taxon>Chordata</taxon>
        <taxon>Cephalochordata</taxon>
        <taxon>Leptocardii</taxon>
        <taxon>Amphioxiformes</taxon>
        <taxon>Branchiostomatidae</taxon>
        <taxon>Branchiostoma</taxon>
    </lineage>
</organism>
<sequence>MDHVTGMIDPWRYQPVHLSVVATARQKPGNRLTPALRTPRKNILRTCRLLSCYETPARDYLQLPVVLETT</sequence>
<evidence type="ECO:0000313" key="2">
    <source>
        <dbReference type="Proteomes" id="UP000838412"/>
    </source>
</evidence>
<keyword evidence="2" id="KW-1185">Reference proteome</keyword>
<proteinExistence type="predicted"/>
<dbReference type="EMBL" id="OV696699">
    <property type="protein sequence ID" value="CAH1245059.1"/>
    <property type="molecule type" value="Genomic_DNA"/>
</dbReference>
<protein>
    <submittedName>
        <fullName evidence="1">Hypp7425 protein</fullName>
    </submittedName>
</protein>
<reference evidence="1" key="1">
    <citation type="submission" date="2022-01" db="EMBL/GenBank/DDBJ databases">
        <authorList>
            <person name="Braso-Vives M."/>
        </authorList>
    </citation>
    <scope>NUCLEOTIDE SEQUENCE</scope>
</reference>
<gene>
    <name evidence="1" type="primary">Hypp7425</name>
    <name evidence="1" type="ORF">BLAG_LOCUS7523</name>
</gene>
<dbReference type="Proteomes" id="UP000838412">
    <property type="component" value="Chromosome 14"/>
</dbReference>
<evidence type="ECO:0000313" key="1">
    <source>
        <dbReference type="EMBL" id="CAH1245059.1"/>
    </source>
</evidence>
<dbReference type="AlphaFoldDB" id="A0A8K0EBG7"/>
<name>A0A8K0EBG7_BRALA</name>